<dbReference type="Proteomes" id="UP000260311">
    <property type="component" value="Segment"/>
</dbReference>
<organism evidence="1 2">
    <name type="scientific">Vibrio phage YC</name>
    <dbReference type="NCBI Taxonomy" id="2267403"/>
    <lineage>
        <taxon>Viruses</taxon>
        <taxon>Duplodnaviria</taxon>
        <taxon>Heunggongvirae</taxon>
        <taxon>Uroviricota</taxon>
        <taxon>Caudoviricetes</taxon>
        <taxon>Pantevenvirales</taxon>
        <taxon>Ackermannviridae</taxon>
        <taxon>Campanilevirus</taxon>
        <taxon>Campanilevirus YC</taxon>
    </lineage>
</organism>
<evidence type="ECO:0000313" key="1">
    <source>
        <dbReference type="EMBL" id="AXC34543.1"/>
    </source>
</evidence>
<dbReference type="RefSeq" id="YP_009838389.1">
    <property type="nucleotide sequence ID" value="NC_048709.1"/>
</dbReference>
<protein>
    <submittedName>
        <fullName evidence="1">Uncharacterized protein</fullName>
    </submittedName>
</protein>
<keyword evidence="2" id="KW-1185">Reference proteome</keyword>
<proteinExistence type="predicted"/>
<reference evidence="1 2" key="1">
    <citation type="submission" date="2018-05" db="EMBL/GenBank/DDBJ databases">
        <title>The genome of Vibrio coralliilyticus phage YC.</title>
        <authorList>
            <person name="Benler S."/>
        </authorList>
    </citation>
    <scope>NUCLEOTIDE SEQUENCE [LARGE SCALE GENOMIC DNA]</scope>
</reference>
<sequence length="91" mass="10258">MVINSQTHETVLKAFCLGRKSPKAVADVAAPYIRSQPSFKDLDVDILNSKEFCDIRVQGQPHIFRFTKTDTGVAYSFILGDSPYDKATRKY</sequence>
<name>A0A384ZSC3_9CAUD</name>
<evidence type="ECO:0000313" key="2">
    <source>
        <dbReference type="Proteomes" id="UP000260311"/>
    </source>
</evidence>
<accession>A0A384ZSC3</accession>
<dbReference type="EMBL" id="MH375644">
    <property type="protein sequence ID" value="AXC34543.1"/>
    <property type="molecule type" value="Genomic_DNA"/>
</dbReference>
<dbReference type="GeneID" id="55608621"/>
<dbReference type="KEGG" id="vg:55608621"/>